<dbReference type="RefSeq" id="WP_139183294.1">
    <property type="nucleotide sequence ID" value="NZ_CP048813.1"/>
</dbReference>
<keyword evidence="6" id="KW-1185">Reference proteome</keyword>
<evidence type="ECO:0000256" key="1">
    <source>
        <dbReference type="PIRSR" id="PIRSR637460-1"/>
    </source>
</evidence>
<sequence length="287" mass="29445">MPSVRRTAYTVTAAACLLAAAAGPAAAGPTEPLEYVALGDSAAAGPLIPDQDLTSPGCLRSHLNYPSVLAASLGAQLTDVTCSSARSAHVTSSPQATVSGPVPPQIHALSEETDLVTLTIGANDINLFATALGCLNPLPEPNGTSCADASTVDGVDRQQALVDDAAPQWGAALDEVRAHAPNAEIVVIGYGTYTRPGGCPDRQPMWPRDADYLQGVMDAVNDAMAEQTRARAMTFVDIRPVTAGHDICADPGQAHYAGAVPTESAAPLHPTALGMQAIGAHVADRLR</sequence>
<proteinExistence type="predicted"/>
<feature type="chain" id="PRO_5010367308" evidence="3">
    <location>
        <begin position="28"/>
        <end position="287"/>
    </location>
</feature>
<gene>
    <name evidence="5" type="ORF">SAMN05444695_109113</name>
</gene>
<feature type="active site" description="Nucleophile" evidence="1">
    <location>
        <position position="41"/>
    </location>
</feature>
<feature type="disulfide bond" evidence="2">
    <location>
        <begin position="134"/>
        <end position="146"/>
    </location>
</feature>
<evidence type="ECO:0000256" key="3">
    <source>
        <dbReference type="SAM" id="SignalP"/>
    </source>
</evidence>
<dbReference type="Gene3D" id="3.40.50.1110">
    <property type="entry name" value="SGNH hydrolase"/>
    <property type="match status" value="1"/>
</dbReference>
<dbReference type="GO" id="GO:0004806">
    <property type="term" value="F:triacylglycerol lipase activity"/>
    <property type="evidence" value="ECO:0007669"/>
    <property type="project" value="TreeGrafter"/>
</dbReference>
<dbReference type="SUPFAM" id="SSF52266">
    <property type="entry name" value="SGNH hydrolase"/>
    <property type="match status" value="1"/>
</dbReference>
<dbReference type="GO" id="GO:0019433">
    <property type="term" value="P:triglyceride catabolic process"/>
    <property type="evidence" value="ECO:0007669"/>
    <property type="project" value="TreeGrafter"/>
</dbReference>
<dbReference type="InterPro" id="IPR037460">
    <property type="entry name" value="SEST-like"/>
</dbReference>
<dbReference type="PANTHER" id="PTHR37981">
    <property type="entry name" value="LIPASE 2"/>
    <property type="match status" value="1"/>
</dbReference>
<evidence type="ECO:0000313" key="5">
    <source>
        <dbReference type="EMBL" id="SDI63236.1"/>
    </source>
</evidence>
<dbReference type="EMBL" id="FNDN01000009">
    <property type="protein sequence ID" value="SDI63236.1"/>
    <property type="molecule type" value="Genomic_DNA"/>
</dbReference>
<dbReference type="AlphaFoldDB" id="A0A1G8M5K3"/>
<protein>
    <submittedName>
        <fullName evidence="5">GDSL-like Lipase/Acylhydrolase family protein</fullName>
    </submittedName>
</protein>
<dbReference type="OrthoDB" id="5503950at2"/>
<reference evidence="5 6" key="1">
    <citation type="submission" date="2016-10" db="EMBL/GenBank/DDBJ databases">
        <authorList>
            <person name="de Groot N.N."/>
        </authorList>
    </citation>
    <scope>NUCLEOTIDE SEQUENCE [LARGE SCALE GENOMIC DNA]</scope>
    <source>
        <strain evidence="5 6">DSM 44892</strain>
    </source>
</reference>
<evidence type="ECO:0000259" key="4">
    <source>
        <dbReference type="Pfam" id="PF13472"/>
    </source>
</evidence>
<dbReference type="Proteomes" id="UP000183263">
    <property type="component" value="Unassembled WGS sequence"/>
</dbReference>
<keyword evidence="3" id="KW-0732">Signal</keyword>
<feature type="signal peptide" evidence="3">
    <location>
        <begin position="1"/>
        <end position="27"/>
    </location>
</feature>
<feature type="domain" description="SGNH hydrolase-type esterase" evidence="4">
    <location>
        <begin position="37"/>
        <end position="277"/>
    </location>
</feature>
<keyword evidence="2" id="KW-1015">Disulfide bond</keyword>
<feature type="active site" evidence="1">
    <location>
        <position position="269"/>
    </location>
</feature>
<dbReference type="PANTHER" id="PTHR37981:SF1">
    <property type="entry name" value="SGNH HYDROLASE-TYPE ESTERASE DOMAIN-CONTAINING PROTEIN"/>
    <property type="match status" value="1"/>
</dbReference>
<feature type="disulfide bond" evidence="2">
    <location>
        <begin position="58"/>
        <end position="82"/>
    </location>
</feature>
<evidence type="ECO:0000256" key="2">
    <source>
        <dbReference type="PIRSR" id="PIRSR637460-2"/>
    </source>
</evidence>
<dbReference type="InterPro" id="IPR036514">
    <property type="entry name" value="SGNH_hydro_sf"/>
</dbReference>
<dbReference type="Pfam" id="PF13472">
    <property type="entry name" value="Lipase_GDSL_2"/>
    <property type="match status" value="1"/>
</dbReference>
<accession>A0A1G8M5K3</accession>
<organism evidence="5 6">
    <name type="scientific">Rhodococcus triatomae</name>
    <dbReference type="NCBI Taxonomy" id="300028"/>
    <lineage>
        <taxon>Bacteria</taxon>
        <taxon>Bacillati</taxon>
        <taxon>Actinomycetota</taxon>
        <taxon>Actinomycetes</taxon>
        <taxon>Mycobacteriales</taxon>
        <taxon>Nocardiaceae</taxon>
        <taxon>Rhodococcus</taxon>
    </lineage>
</organism>
<dbReference type="CDD" id="cd01823">
    <property type="entry name" value="SEST_like"/>
    <property type="match status" value="1"/>
</dbReference>
<name>A0A1G8M5K3_9NOCA</name>
<keyword evidence="5" id="KW-0378">Hydrolase</keyword>
<dbReference type="InterPro" id="IPR013830">
    <property type="entry name" value="SGNH_hydro"/>
</dbReference>
<evidence type="ECO:0000313" key="6">
    <source>
        <dbReference type="Proteomes" id="UP000183263"/>
    </source>
</evidence>